<dbReference type="PANTHER" id="PTHR43570">
    <property type="entry name" value="ALDEHYDE DEHYDROGENASE"/>
    <property type="match status" value="1"/>
</dbReference>
<evidence type="ECO:0000256" key="6">
    <source>
        <dbReference type="PIRSR" id="PIRSR036492-1"/>
    </source>
</evidence>
<sequence length="478" mass="52596">MDPAVLVQGLRSTFRTGKTRPFEWRKQQLRAMIKMVRANEKALCDAVFKDLGKPPFETIIAELNGVCNVAGEMIQNLPKWMKPQTTAGNVLVFPSTNEIYAEPLGVCLVIAPWNYPALLALEPMIGALAAGNTVLLKPSEISAHTSALLSELIPKYLDTEAVKVFEGGVPETTAVLAQKFDHIFYTGGTAVGKIIMAAAAKHLTPVVLELGGKSPAYVDSVGDYMTVARRMLGGKLLNAGQTCTAPDYVLVQEANADKLIEALKKVVDEFYVGNPEKSADFARIISARQWQRLVDQLDTPQNKKCIVYGGERNEATKYIAPTFLKNVPEDSKLMQEEIFGPILPIQIVRDMHHATEYILERPKPLSLYVFTDKKDVAEHFIHNTSSGSICVNDTVVQVSVAGLPFGGVGDSGMGAYHGKYTFETFSHKKAVCRKVLAFDADIRYPPYTPKKQSITRTLMRGDYWGVLLAVLGLRKVCD</sequence>
<dbReference type="InterPro" id="IPR016163">
    <property type="entry name" value="Ald_DH_C"/>
</dbReference>
<organism evidence="10 11">
    <name type="scientific">Klebsormidium nitens</name>
    <name type="common">Green alga</name>
    <name type="synonym">Ulothrix nitens</name>
    <dbReference type="NCBI Taxonomy" id="105231"/>
    <lineage>
        <taxon>Eukaryota</taxon>
        <taxon>Viridiplantae</taxon>
        <taxon>Streptophyta</taxon>
        <taxon>Klebsormidiophyceae</taxon>
        <taxon>Klebsormidiales</taxon>
        <taxon>Klebsormidiaceae</taxon>
        <taxon>Klebsormidium</taxon>
    </lineage>
</organism>
<evidence type="ECO:0000313" key="11">
    <source>
        <dbReference type="Proteomes" id="UP000054558"/>
    </source>
</evidence>
<dbReference type="GO" id="GO:0004029">
    <property type="term" value="F:aldehyde dehydrogenase (NAD+) activity"/>
    <property type="evidence" value="ECO:0000318"/>
    <property type="project" value="GO_Central"/>
</dbReference>
<dbReference type="InterPro" id="IPR016161">
    <property type="entry name" value="Ald_DH/histidinol_DH"/>
</dbReference>
<dbReference type="InterPro" id="IPR015590">
    <property type="entry name" value="Aldehyde_DH_dom"/>
</dbReference>
<accession>A0A1Y1HZ48</accession>
<dbReference type="PROSITE" id="PS00687">
    <property type="entry name" value="ALDEHYDE_DEHYDR_GLU"/>
    <property type="match status" value="1"/>
</dbReference>
<dbReference type="OrthoDB" id="440325at2759"/>
<proteinExistence type="inferred from homology"/>
<evidence type="ECO:0000256" key="2">
    <source>
        <dbReference type="ARBA" id="ARBA00023002"/>
    </source>
</evidence>
<feature type="active site" evidence="6">
    <location>
        <position position="243"/>
    </location>
</feature>
<dbReference type="AlphaFoldDB" id="A0A1Y1HZ48"/>
<evidence type="ECO:0000256" key="1">
    <source>
        <dbReference type="ARBA" id="ARBA00009986"/>
    </source>
</evidence>
<dbReference type="InterPro" id="IPR029510">
    <property type="entry name" value="Ald_DH_CS_GLU"/>
</dbReference>
<dbReference type="FunFam" id="3.40.309.10:FF:000003">
    <property type="entry name" value="Aldehyde dehydrogenase"/>
    <property type="match status" value="1"/>
</dbReference>
<dbReference type="Proteomes" id="UP000054558">
    <property type="component" value="Unassembled WGS sequence"/>
</dbReference>
<evidence type="ECO:0000256" key="8">
    <source>
        <dbReference type="RuleBase" id="RU003345"/>
    </source>
</evidence>
<dbReference type="FunFam" id="3.40.605.10:FF:000004">
    <property type="entry name" value="Aldehyde dehydrogenase"/>
    <property type="match status" value="1"/>
</dbReference>
<dbReference type="Gene3D" id="3.40.309.10">
    <property type="entry name" value="Aldehyde Dehydrogenase, Chain A, domain 2"/>
    <property type="match status" value="1"/>
</dbReference>
<dbReference type="GO" id="GO:0005737">
    <property type="term" value="C:cytoplasm"/>
    <property type="evidence" value="ECO:0000318"/>
    <property type="project" value="GO_Central"/>
</dbReference>
<comment type="similarity">
    <text evidence="1 5 8">Belongs to the aldehyde dehydrogenase family.</text>
</comment>
<dbReference type="PROSITE" id="PS00070">
    <property type="entry name" value="ALDEHYDE_DEHYDR_CYS"/>
    <property type="match status" value="1"/>
</dbReference>
<name>A0A1Y1HZ48_KLENI</name>
<evidence type="ECO:0000256" key="5">
    <source>
        <dbReference type="PIRNR" id="PIRNR036492"/>
    </source>
</evidence>
<reference evidence="10 11" key="1">
    <citation type="journal article" date="2014" name="Nat. Commun.">
        <title>Klebsormidium flaccidum genome reveals primary factors for plant terrestrial adaptation.</title>
        <authorList>
            <person name="Hori K."/>
            <person name="Maruyama F."/>
            <person name="Fujisawa T."/>
            <person name="Togashi T."/>
            <person name="Yamamoto N."/>
            <person name="Seo M."/>
            <person name="Sato S."/>
            <person name="Yamada T."/>
            <person name="Mori H."/>
            <person name="Tajima N."/>
            <person name="Moriyama T."/>
            <person name="Ikeuchi M."/>
            <person name="Watanabe M."/>
            <person name="Wada H."/>
            <person name="Kobayashi K."/>
            <person name="Saito M."/>
            <person name="Masuda T."/>
            <person name="Sasaki-Sekimoto Y."/>
            <person name="Mashiguchi K."/>
            <person name="Awai K."/>
            <person name="Shimojima M."/>
            <person name="Masuda S."/>
            <person name="Iwai M."/>
            <person name="Nobusawa T."/>
            <person name="Narise T."/>
            <person name="Kondo S."/>
            <person name="Saito H."/>
            <person name="Sato R."/>
            <person name="Murakawa M."/>
            <person name="Ihara Y."/>
            <person name="Oshima-Yamada Y."/>
            <person name="Ohtaka K."/>
            <person name="Satoh M."/>
            <person name="Sonobe K."/>
            <person name="Ishii M."/>
            <person name="Ohtani R."/>
            <person name="Kanamori-Sato M."/>
            <person name="Honoki R."/>
            <person name="Miyazaki D."/>
            <person name="Mochizuki H."/>
            <person name="Umetsu J."/>
            <person name="Higashi K."/>
            <person name="Shibata D."/>
            <person name="Kamiya Y."/>
            <person name="Sato N."/>
            <person name="Nakamura Y."/>
            <person name="Tabata S."/>
            <person name="Ida S."/>
            <person name="Kurokawa K."/>
            <person name="Ohta H."/>
        </authorList>
    </citation>
    <scope>NUCLEOTIDE SEQUENCE [LARGE SCALE GENOMIC DNA]</scope>
    <source>
        <strain evidence="10 11">NIES-2285</strain>
    </source>
</reference>
<dbReference type="InterPro" id="IPR012394">
    <property type="entry name" value="Aldehyde_DH_NAD(P)"/>
</dbReference>
<evidence type="ECO:0000259" key="9">
    <source>
        <dbReference type="Pfam" id="PF00171"/>
    </source>
</evidence>
<feature type="active site" evidence="6 7">
    <location>
        <position position="209"/>
    </location>
</feature>
<feature type="domain" description="Aldehyde dehydrogenase" evidence="9">
    <location>
        <begin position="12"/>
        <end position="431"/>
    </location>
</feature>
<dbReference type="PANTHER" id="PTHR43570:SF16">
    <property type="entry name" value="ALDEHYDE DEHYDROGENASE TYPE III, ISOFORM Q"/>
    <property type="match status" value="1"/>
</dbReference>
<dbReference type="Pfam" id="PF00171">
    <property type="entry name" value="Aldedh"/>
    <property type="match status" value="1"/>
</dbReference>
<dbReference type="InterPro" id="IPR016160">
    <property type="entry name" value="Ald_DH_CS_CYS"/>
</dbReference>
<dbReference type="CDD" id="cd07087">
    <property type="entry name" value="ALDH_F3-13-14_CALDH-like"/>
    <property type="match status" value="1"/>
</dbReference>
<comment type="catalytic activity">
    <reaction evidence="4">
        <text>an aldehyde + NAD(+) + H2O = a carboxylate + NADH + 2 H(+)</text>
        <dbReference type="Rhea" id="RHEA:16185"/>
        <dbReference type="ChEBI" id="CHEBI:15377"/>
        <dbReference type="ChEBI" id="CHEBI:15378"/>
        <dbReference type="ChEBI" id="CHEBI:17478"/>
        <dbReference type="ChEBI" id="CHEBI:29067"/>
        <dbReference type="ChEBI" id="CHEBI:57540"/>
        <dbReference type="ChEBI" id="CHEBI:57945"/>
        <dbReference type="EC" id="1.2.1.3"/>
    </reaction>
</comment>
<dbReference type="EMBL" id="DF237061">
    <property type="protein sequence ID" value="GAQ82469.1"/>
    <property type="molecule type" value="Genomic_DNA"/>
</dbReference>
<dbReference type="SUPFAM" id="SSF53720">
    <property type="entry name" value="ALDH-like"/>
    <property type="match status" value="1"/>
</dbReference>
<keyword evidence="11" id="KW-1185">Reference proteome</keyword>
<dbReference type="OMA" id="PCIQGQV"/>
<keyword evidence="2 5" id="KW-0560">Oxidoreductase</keyword>
<protein>
    <recommendedName>
        <fullName evidence="5">Aldehyde dehydrogenase</fullName>
    </recommendedName>
</protein>
<evidence type="ECO:0000256" key="3">
    <source>
        <dbReference type="ARBA" id="ARBA00023027"/>
    </source>
</evidence>
<evidence type="ECO:0000256" key="7">
    <source>
        <dbReference type="PROSITE-ProRule" id="PRU10007"/>
    </source>
</evidence>
<dbReference type="GO" id="GO:0006081">
    <property type="term" value="P:aldehyde metabolic process"/>
    <property type="evidence" value="ECO:0000318"/>
    <property type="project" value="GO_Central"/>
</dbReference>
<dbReference type="InterPro" id="IPR016162">
    <property type="entry name" value="Ald_DH_N"/>
</dbReference>
<evidence type="ECO:0000256" key="4">
    <source>
        <dbReference type="ARBA" id="ARBA00049194"/>
    </source>
</evidence>
<dbReference type="STRING" id="105231.A0A1Y1HZ48"/>
<gene>
    <name evidence="10" type="ORF">KFL_001120130</name>
</gene>
<dbReference type="Gene3D" id="3.40.605.10">
    <property type="entry name" value="Aldehyde Dehydrogenase, Chain A, domain 1"/>
    <property type="match status" value="1"/>
</dbReference>
<dbReference type="PIRSF" id="PIRSF036492">
    <property type="entry name" value="ALDH"/>
    <property type="match status" value="1"/>
</dbReference>
<evidence type="ECO:0000313" key="10">
    <source>
        <dbReference type="EMBL" id="GAQ82469.1"/>
    </source>
</evidence>
<keyword evidence="3" id="KW-0520">NAD</keyword>